<gene>
    <name evidence="3" type="ORF">LCGC14_0451260</name>
</gene>
<evidence type="ECO:0000313" key="3">
    <source>
        <dbReference type="EMBL" id="KKN68490.1"/>
    </source>
</evidence>
<protein>
    <recommendedName>
        <fullName evidence="4">Single-stranded DNA-binding protein</fullName>
    </recommendedName>
</protein>
<dbReference type="SUPFAM" id="SSF50249">
    <property type="entry name" value="Nucleic acid-binding proteins"/>
    <property type="match status" value="1"/>
</dbReference>
<dbReference type="InterPro" id="IPR012340">
    <property type="entry name" value="NA-bd_OB-fold"/>
</dbReference>
<keyword evidence="1" id="KW-0238">DNA-binding</keyword>
<dbReference type="GO" id="GO:0003697">
    <property type="term" value="F:single-stranded DNA binding"/>
    <property type="evidence" value="ECO:0007669"/>
    <property type="project" value="InterPro"/>
</dbReference>
<evidence type="ECO:0008006" key="4">
    <source>
        <dbReference type="Google" id="ProtNLM"/>
    </source>
</evidence>
<dbReference type="AlphaFoldDB" id="A0A0F9SHT4"/>
<feature type="region of interest" description="Disordered" evidence="2">
    <location>
        <begin position="110"/>
        <end position="135"/>
    </location>
</feature>
<dbReference type="EMBL" id="LAZR01000448">
    <property type="protein sequence ID" value="KKN68490.1"/>
    <property type="molecule type" value="Genomic_DNA"/>
</dbReference>
<name>A0A0F9SHT4_9ZZZZ</name>
<dbReference type="Gene3D" id="2.40.50.140">
    <property type="entry name" value="Nucleic acid-binding proteins"/>
    <property type="match status" value="1"/>
</dbReference>
<comment type="caution">
    <text evidence="3">The sequence shown here is derived from an EMBL/GenBank/DDBJ whole genome shotgun (WGS) entry which is preliminary data.</text>
</comment>
<evidence type="ECO:0000256" key="2">
    <source>
        <dbReference type="SAM" id="MobiDB-lite"/>
    </source>
</evidence>
<reference evidence="3" key="1">
    <citation type="journal article" date="2015" name="Nature">
        <title>Complex archaea that bridge the gap between prokaryotes and eukaryotes.</title>
        <authorList>
            <person name="Spang A."/>
            <person name="Saw J.H."/>
            <person name="Jorgensen S.L."/>
            <person name="Zaremba-Niedzwiedzka K."/>
            <person name="Martijn J."/>
            <person name="Lind A.E."/>
            <person name="van Eijk R."/>
            <person name="Schleper C."/>
            <person name="Guy L."/>
            <person name="Ettema T.J."/>
        </authorList>
    </citation>
    <scope>NUCLEOTIDE SEQUENCE</scope>
</reference>
<sequence>MNVIFVSGLVQRRETVQVQGGSLLTKLTIRTEENYISKAGEPKTSHTSFDIVCWGNLAQQTEHYLDGSYLQVRGRMANRAFEHQGNKRWKWELIAANVELIVEPMIAPAAAPAEPPAAEEKAPTLFGGDDGQGPA</sequence>
<dbReference type="Pfam" id="PF00436">
    <property type="entry name" value="SSB"/>
    <property type="match status" value="1"/>
</dbReference>
<evidence type="ECO:0000256" key="1">
    <source>
        <dbReference type="ARBA" id="ARBA00023125"/>
    </source>
</evidence>
<dbReference type="PROSITE" id="PS50935">
    <property type="entry name" value="SSB"/>
    <property type="match status" value="1"/>
</dbReference>
<dbReference type="InterPro" id="IPR000424">
    <property type="entry name" value="Primosome_PriB/ssb"/>
</dbReference>
<proteinExistence type="predicted"/>
<accession>A0A0F9SHT4</accession>
<organism evidence="3">
    <name type="scientific">marine sediment metagenome</name>
    <dbReference type="NCBI Taxonomy" id="412755"/>
    <lineage>
        <taxon>unclassified sequences</taxon>
        <taxon>metagenomes</taxon>
        <taxon>ecological metagenomes</taxon>
    </lineage>
</organism>